<dbReference type="AlphaFoldDB" id="A0A0A2MEH8"/>
<dbReference type="EMBL" id="JRLW01000025">
    <property type="protein sequence ID" value="KGO86675.1"/>
    <property type="molecule type" value="Genomic_DNA"/>
</dbReference>
<dbReference type="STRING" id="1121899.GCA_000430025_02659"/>
<sequence length="292" mass="33264">MAISPAHKFGQIIGEILENTMKKYFQEFATANNLYLDSIGKRKARSGKKVSWIDSFGNKHDLDFVLERNGTEDKIGTPVAFIESAWRRYTKHSRNKAQEIQGAVLPLASTHSHSAPFLGVILAGVFTKGALEQLKSSSFEVLYFEYSTVTKAFLEFGLDASFDEDTSTDDFNKKIKAWELFKDKEKVIDKLIEINKEKVETFFTALKKSVDRYITEVRILPLYGSQKVLNSIEEALQYLSTKNFPNKLDNDLVRFEVKIVYNNNDKIEASFSDCDNAMAFLSNYKSPKLKAK</sequence>
<proteinExistence type="predicted"/>
<dbReference type="RefSeq" id="WP_026980954.1">
    <property type="nucleotide sequence ID" value="NZ_AUCZ01000019.1"/>
</dbReference>
<gene>
    <name evidence="1" type="ORF">Q764_13600</name>
</gene>
<organism evidence="1 2">
    <name type="scientific">Flavobacterium suncheonense GH29-5 = DSM 17707</name>
    <dbReference type="NCBI Taxonomy" id="1121899"/>
    <lineage>
        <taxon>Bacteria</taxon>
        <taxon>Pseudomonadati</taxon>
        <taxon>Bacteroidota</taxon>
        <taxon>Flavobacteriia</taxon>
        <taxon>Flavobacteriales</taxon>
        <taxon>Flavobacteriaceae</taxon>
        <taxon>Flavobacterium</taxon>
    </lineage>
</organism>
<protein>
    <recommendedName>
        <fullName evidence="3">DNA methylase</fullName>
    </recommendedName>
</protein>
<evidence type="ECO:0000313" key="2">
    <source>
        <dbReference type="Proteomes" id="UP000030121"/>
    </source>
</evidence>
<dbReference type="eggNOG" id="COG0863">
    <property type="taxonomic scope" value="Bacteria"/>
</dbReference>
<dbReference type="Proteomes" id="UP000030121">
    <property type="component" value="Unassembled WGS sequence"/>
</dbReference>
<comment type="caution">
    <text evidence="1">The sequence shown here is derived from an EMBL/GenBank/DDBJ whole genome shotgun (WGS) entry which is preliminary data.</text>
</comment>
<reference evidence="1 2" key="1">
    <citation type="submission" date="2013-09" db="EMBL/GenBank/DDBJ databases">
        <authorList>
            <person name="Zeng Z."/>
            <person name="Chen C."/>
        </authorList>
    </citation>
    <scope>NUCLEOTIDE SEQUENCE [LARGE SCALE GENOMIC DNA]</scope>
    <source>
        <strain evidence="1 2">GH29-5</strain>
    </source>
</reference>
<evidence type="ECO:0000313" key="1">
    <source>
        <dbReference type="EMBL" id="KGO86675.1"/>
    </source>
</evidence>
<evidence type="ECO:0008006" key="3">
    <source>
        <dbReference type="Google" id="ProtNLM"/>
    </source>
</evidence>
<keyword evidence="2" id="KW-1185">Reference proteome</keyword>
<accession>A0A0A2MEH8</accession>
<name>A0A0A2MEH8_9FLAO</name>